<protein>
    <recommendedName>
        <fullName evidence="2">DUF6534 domain-containing protein</fullName>
    </recommendedName>
</protein>
<feature type="transmembrane region" description="Helical" evidence="1">
    <location>
        <begin position="122"/>
        <end position="149"/>
    </location>
</feature>
<feature type="transmembrane region" description="Helical" evidence="1">
    <location>
        <begin position="89"/>
        <end position="110"/>
    </location>
</feature>
<feature type="transmembrane region" description="Helical" evidence="1">
    <location>
        <begin position="46"/>
        <end position="69"/>
    </location>
</feature>
<feature type="domain" description="DUF6534" evidence="2">
    <location>
        <begin position="95"/>
        <end position="181"/>
    </location>
</feature>
<evidence type="ECO:0000256" key="1">
    <source>
        <dbReference type="SAM" id="Phobius"/>
    </source>
</evidence>
<gene>
    <name evidence="3" type="ORF">QCA50_013039</name>
</gene>
<keyword evidence="1" id="KW-0472">Membrane</keyword>
<keyword evidence="1" id="KW-1133">Transmembrane helix</keyword>
<accession>A0AAW0FPP9</accession>
<sequence>MAYAMITFQLTSEILAQGFYVHRMWMTLWSGASNVDPGIVSKNVPLTVVTVVLFTARIGLVLNCIIDTIKFDTWLELAVVSNFRPSTIASVALTIIHDGMIALTIVYSLRRERSSFRRTQGIVNWLVLYFVNTGAILVALGIVALISVVSDPLNLLFVGLYVVYAKALANAVFGALNARQYLRPKSAEVITFGDPATSRANTGIEACTKHHQMHVRVDKDILVA</sequence>
<evidence type="ECO:0000313" key="4">
    <source>
        <dbReference type="Proteomes" id="UP001385951"/>
    </source>
</evidence>
<reference evidence="3 4" key="1">
    <citation type="submission" date="2022-09" db="EMBL/GenBank/DDBJ databases">
        <authorList>
            <person name="Palmer J.M."/>
        </authorList>
    </citation>
    <scope>NUCLEOTIDE SEQUENCE [LARGE SCALE GENOMIC DNA]</scope>
    <source>
        <strain evidence="3 4">DSM 7382</strain>
    </source>
</reference>
<name>A0AAW0FPP9_9APHY</name>
<comment type="caution">
    <text evidence="3">The sequence shown here is derived from an EMBL/GenBank/DDBJ whole genome shotgun (WGS) entry which is preliminary data.</text>
</comment>
<evidence type="ECO:0000313" key="3">
    <source>
        <dbReference type="EMBL" id="KAK7683663.1"/>
    </source>
</evidence>
<dbReference type="Pfam" id="PF20152">
    <property type="entry name" value="DUF6534"/>
    <property type="match status" value="1"/>
</dbReference>
<keyword evidence="4" id="KW-1185">Reference proteome</keyword>
<keyword evidence="1" id="KW-0812">Transmembrane</keyword>
<feature type="transmembrane region" description="Helical" evidence="1">
    <location>
        <begin position="155"/>
        <end position="176"/>
    </location>
</feature>
<organism evidence="3 4">
    <name type="scientific">Cerrena zonata</name>
    <dbReference type="NCBI Taxonomy" id="2478898"/>
    <lineage>
        <taxon>Eukaryota</taxon>
        <taxon>Fungi</taxon>
        <taxon>Dikarya</taxon>
        <taxon>Basidiomycota</taxon>
        <taxon>Agaricomycotina</taxon>
        <taxon>Agaricomycetes</taxon>
        <taxon>Polyporales</taxon>
        <taxon>Cerrenaceae</taxon>
        <taxon>Cerrena</taxon>
    </lineage>
</organism>
<evidence type="ECO:0000259" key="2">
    <source>
        <dbReference type="Pfam" id="PF20152"/>
    </source>
</evidence>
<dbReference type="Proteomes" id="UP001385951">
    <property type="component" value="Unassembled WGS sequence"/>
</dbReference>
<dbReference type="EMBL" id="JASBNA010000029">
    <property type="protein sequence ID" value="KAK7683663.1"/>
    <property type="molecule type" value="Genomic_DNA"/>
</dbReference>
<dbReference type="InterPro" id="IPR045339">
    <property type="entry name" value="DUF6534"/>
</dbReference>
<dbReference type="AlphaFoldDB" id="A0AAW0FPP9"/>
<proteinExistence type="predicted"/>